<name>A0A7J6AZX4_AMEME</name>
<evidence type="ECO:0000313" key="3">
    <source>
        <dbReference type="Proteomes" id="UP000593565"/>
    </source>
</evidence>
<dbReference type="AlphaFoldDB" id="A0A7J6AZX4"/>
<reference evidence="2 3" key="1">
    <citation type="submission" date="2020-02" db="EMBL/GenBank/DDBJ databases">
        <title>A chromosome-scale genome assembly of the black bullhead catfish (Ameiurus melas).</title>
        <authorList>
            <person name="Wen M."/>
            <person name="Zham M."/>
            <person name="Cabau C."/>
            <person name="Klopp C."/>
            <person name="Donnadieu C."/>
            <person name="Roques C."/>
            <person name="Bouchez O."/>
            <person name="Lampietro C."/>
            <person name="Jouanno E."/>
            <person name="Herpin A."/>
            <person name="Louis A."/>
            <person name="Berthelot C."/>
            <person name="Parey E."/>
            <person name="Roest-Crollius H."/>
            <person name="Braasch I."/>
            <person name="Postlethwait J."/>
            <person name="Robinson-Rechavi M."/>
            <person name="Echchiki A."/>
            <person name="Begum T."/>
            <person name="Montfort J."/>
            <person name="Schartl M."/>
            <person name="Bobe J."/>
            <person name="Guiguen Y."/>
        </authorList>
    </citation>
    <scope>NUCLEOTIDE SEQUENCE [LARGE SCALE GENOMIC DNA]</scope>
    <source>
        <strain evidence="2">M_S1</strain>
        <tissue evidence="2">Blood</tissue>
    </source>
</reference>
<comment type="caution">
    <text evidence="2">The sequence shown here is derived from an EMBL/GenBank/DDBJ whole genome shotgun (WGS) entry which is preliminary data.</text>
</comment>
<organism evidence="2 3">
    <name type="scientific">Ameiurus melas</name>
    <name type="common">Black bullhead</name>
    <name type="synonym">Silurus melas</name>
    <dbReference type="NCBI Taxonomy" id="219545"/>
    <lineage>
        <taxon>Eukaryota</taxon>
        <taxon>Metazoa</taxon>
        <taxon>Chordata</taxon>
        <taxon>Craniata</taxon>
        <taxon>Vertebrata</taxon>
        <taxon>Euteleostomi</taxon>
        <taxon>Actinopterygii</taxon>
        <taxon>Neopterygii</taxon>
        <taxon>Teleostei</taxon>
        <taxon>Ostariophysi</taxon>
        <taxon>Siluriformes</taxon>
        <taxon>Ictaluridae</taxon>
        <taxon>Ameiurus</taxon>
    </lineage>
</organism>
<feature type="transmembrane region" description="Helical" evidence="1">
    <location>
        <begin position="41"/>
        <end position="66"/>
    </location>
</feature>
<dbReference type="Proteomes" id="UP000593565">
    <property type="component" value="Unassembled WGS sequence"/>
</dbReference>
<keyword evidence="1" id="KW-0812">Transmembrane</keyword>
<accession>A0A7J6AZX4</accession>
<sequence length="108" mass="11915">MDYMGNGTALIVMAPDITNKQNLNTHDHKTDSQQVKEHQCLVPLAVLGGISLLIIFGILAICACIYRRAILMLGSDNNASQQHQQSSSETQYATLMFVTRRHDLVANS</sequence>
<keyword evidence="1" id="KW-1133">Transmembrane helix</keyword>
<proteinExistence type="predicted"/>
<evidence type="ECO:0000313" key="2">
    <source>
        <dbReference type="EMBL" id="KAF4088270.1"/>
    </source>
</evidence>
<gene>
    <name evidence="2" type="ORF">AMELA_G00080520</name>
</gene>
<evidence type="ECO:0000256" key="1">
    <source>
        <dbReference type="SAM" id="Phobius"/>
    </source>
</evidence>
<dbReference type="EMBL" id="JAAGNN010000006">
    <property type="protein sequence ID" value="KAF4088270.1"/>
    <property type="molecule type" value="Genomic_DNA"/>
</dbReference>
<protein>
    <submittedName>
        <fullName evidence="2">Uncharacterized protein</fullName>
    </submittedName>
</protein>
<keyword evidence="3" id="KW-1185">Reference proteome</keyword>
<keyword evidence="1" id="KW-0472">Membrane</keyword>